<dbReference type="InterPro" id="IPR045851">
    <property type="entry name" value="AMP-bd_C_sf"/>
</dbReference>
<dbReference type="SUPFAM" id="SSF47336">
    <property type="entry name" value="ACP-like"/>
    <property type="match status" value="3"/>
</dbReference>
<dbReference type="Pfam" id="PF00501">
    <property type="entry name" value="AMP-binding"/>
    <property type="match status" value="3"/>
</dbReference>
<evidence type="ECO:0000259" key="7">
    <source>
        <dbReference type="PROSITE" id="PS50075"/>
    </source>
</evidence>
<dbReference type="FunFam" id="3.40.50.980:FF:000001">
    <property type="entry name" value="Non-ribosomal peptide synthetase"/>
    <property type="match status" value="3"/>
</dbReference>
<evidence type="ECO:0000256" key="4">
    <source>
        <dbReference type="ARBA" id="ARBA00022553"/>
    </source>
</evidence>
<dbReference type="InterPro" id="IPR010071">
    <property type="entry name" value="AA_adenyl_dom"/>
</dbReference>
<organism evidence="8 9">
    <name type="scientific">Rotaria magnacalcarata</name>
    <dbReference type="NCBI Taxonomy" id="392030"/>
    <lineage>
        <taxon>Eukaryota</taxon>
        <taxon>Metazoa</taxon>
        <taxon>Spiralia</taxon>
        <taxon>Gnathifera</taxon>
        <taxon>Rotifera</taxon>
        <taxon>Eurotatoria</taxon>
        <taxon>Bdelloidea</taxon>
        <taxon>Philodinida</taxon>
        <taxon>Philodinidae</taxon>
        <taxon>Rotaria</taxon>
    </lineage>
</organism>
<dbReference type="PANTHER" id="PTHR45527">
    <property type="entry name" value="NONRIBOSOMAL PEPTIDE SYNTHETASE"/>
    <property type="match status" value="1"/>
</dbReference>
<dbReference type="CDD" id="cd19531">
    <property type="entry name" value="LCL_NRPS-like"/>
    <property type="match status" value="1"/>
</dbReference>
<proteinExistence type="predicted"/>
<dbReference type="InterPro" id="IPR001242">
    <property type="entry name" value="Condensation_dom"/>
</dbReference>
<reference evidence="8" key="1">
    <citation type="submission" date="2021-02" db="EMBL/GenBank/DDBJ databases">
        <authorList>
            <person name="Nowell W R."/>
        </authorList>
    </citation>
    <scope>NUCLEOTIDE SEQUENCE</scope>
</reference>
<dbReference type="InterPro" id="IPR025110">
    <property type="entry name" value="AMP-bd_C"/>
</dbReference>
<dbReference type="GO" id="GO:0016874">
    <property type="term" value="F:ligase activity"/>
    <property type="evidence" value="ECO:0007669"/>
    <property type="project" value="UniProtKB-KW"/>
</dbReference>
<dbReference type="InterPro" id="IPR006162">
    <property type="entry name" value="Ppantetheine_attach_site"/>
</dbReference>
<dbReference type="FunFam" id="2.30.38.10:FF:000001">
    <property type="entry name" value="Non-ribosomal peptide synthetase PvdI"/>
    <property type="match status" value="1"/>
</dbReference>
<evidence type="ECO:0000313" key="9">
    <source>
        <dbReference type="Proteomes" id="UP000663855"/>
    </source>
</evidence>
<dbReference type="SUPFAM" id="SSF56801">
    <property type="entry name" value="Acetyl-CoA synthetase-like"/>
    <property type="match status" value="3"/>
</dbReference>
<feature type="domain" description="Carrier" evidence="7">
    <location>
        <begin position="2199"/>
        <end position="2276"/>
    </location>
</feature>
<dbReference type="Gene3D" id="3.30.559.10">
    <property type="entry name" value="Chloramphenicol acetyltransferase-like domain"/>
    <property type="match status" value="3"/>
</dbReference>
<dbReference type="EMBL" id="CAJNOV010001305">
    <property type="protein sequence ID" value="CAF1057753.1"/>
    <property type="molecule type" value="Genomic_DNA"/>
</dbReference>
<dbReference type="Gene3D" id="2.30.38.10">
    <property type="entry name" value="Luciferase, Domain 3"/>
    <property type="match status" value="3"/>
</dbReference>
<dbReference type="FunFam" id="1.10.1200.10:FF:000005">
    <property type="entry name" value="Nonribosomal peptide synthetase 1"/>
    <property type="match status" value="2"/>
</dbReference>
<keyword evidence="3" id="KW-0596">Phosphopantetheine</keyword>
<dbReference type="Gene3D" id="3.40.50.980">
    <property type="match status" value="6"/>
</dbReference>
<dbReference type="Pfam" id="PF00668">
    <property type="entry name" value="Condensation"/>
    <property type="match status" value="3"/>
</dbReference>
<comment type="catalytic activity">
    <reaction evidence="6">
        <text>acetyl-CoA + n malonyl-CoA + 2n NADPH + 2n H(+) = a long-chain fatty acid + (n+1) CoA + n CO2 + 2n NADP(+).</text>
        <dbReference type="EC" id="2.3.1.85"/>
    </reaction>
</comment>
<dbReference type="InterPro" id="IPR020845">
    <property type="entry name" value="AMP-binding_CS"/>
</dbReference>
<dbReference type="PANTHER" id="PTHR45527:SF1">
    <property type="entry name" value="FATTY ACID SYNTHASE"/>
    <property type="match status" value="1"/>
</dbReference>
<evidence type="ECO:0000256" key="6">
    <source>
        <dbReference type="ARBA" id="ARBA00044883"/>
    </source>
</evidence>
<dbReference type="PROSITE" id="PS00012">
    <property type="entry name" value="PHOSPHOPANTETHEINE"/>
    <property type="match status" value="2"/>
</dbReference>
<name>A0A814KYQ9_9BILA</name>
<gene>
    <name evidence="8" type="ORF">CJN711_LOCUS5077</name>
</gene>
<dbReference type="EC" id="2.3.1.85" evidence="1"/>
<dbReference type="GO" id="GO:0043041">
    <property type="term" value="P:amino acid activation for nonribosomal peptide biosynthetic process"/>
    <property type="evidence" value="ECO:0007669"/>
    <property type="project" value="TreeGrafter"/>
</dbReference>
<dbReference type="GO" id="GO:0031177">
    <property type="term" value="F:phosphopantetheine binding"/>
    <property type="evidence" value="ECO:0007669"/>
    <property type="project" value="InterPro"/>
</dbReference>
<dbReference type="InterPro" id="IPR036736">
    <property type="entry name" value="ACP-like_sf"/>
</dbReference>
<dbReference type="InterPro" id="IPR020806">
    <property type="entry name" value="PKS_PP-bd"/>
</dbReference>
<keyword evidence="5" id="KW-0436">Ligase</keyword>
<accession>A0A814KYQ9</accession>
<dbReference type="Gene3D" id="3.30.559.30">
    <property type="entry name" value="Nonribosomal peptide synthetase, condensation domain"/>
    <property type="match status" value="3"/>
</dbReference>
<evidence type="ECO:0000256" key="1">
    <source>
        <dbReference type="ARBA" id="ARBA00012873"/>
    </source>
</evidence>
<evidence type="ECO:0000256" key="3">
    <source>
        <dbReference type="ARBA" id="ARBA00022450"/>
    </source>
</evidence>
<dbReference type="GO" id="GO:0044550">
    <property type="term" value="P:secondary metabolite biosynthetic process"/>
    <property type="evidence" value="ECO:0007669"/>
    <property type="project" value="TreeGrafter"/>
</dbReference>
<dbReference type="InterPro" id="IPR023213">
    <property type="entry name" value="CAT-like_dom_sf"/>
</dbReference>
<feature type="domain" description="Carrier" evidence="7">
    <location>
        <begin position="660"/>
        <end position="735"/>
    </location>
</feature>
<dbReference type="NCBIfam" id="NF003417">
    <property type="entry name" value="PRK04813.1"/>
    <property type="match status" value="3"/>
</dbReference>
<dbReference type="InterPro" id="IPR000873">
    <property type="entry name" value="AMP-dep_synth/lig_dom"/>
</dbReference>
<evidence type="ECO:0000313" key="8">
    <source>
        <dbReference type="EMBL" id="CAF1057753.1"/>
    </source>
</evidence>
<dbReference type="PROSITE" id="PS50075">
    <property type="entry name" value="CARRIER"/>
    <property type="match status" value="3"/>
</dbReference>
<dbReference type="NCBIfam" id="TIGR01733">
    <property type="entry name" value="AA-adenyl-dom"/>
    <property type="match status" value="3"/>
</dbReference>
<dbReference type="Gene3D" id="3.30.300.30">
    <property type="match status" value="3"/>
</dbReference>
<dbReference type="Pfam" id="PF00550">
    <property type="entry name" value="PP-binding"/>
    <property type="match status" value="3"/>
</dbReference>
<dbReference type="PROSITE" id="PS00455">
    <property type="entry name" value="AMP_BINDING"/>
    <property type="match status" value="3"/>
</dbReference>
<sequence length="3506" mass="404291">MITQSKIDFSSLEKRKIKHNFFDCLFAYENDATSETSVEWKGNSFGFNPECDIKHLRHPLIVIAYEKIANQCITFVLNYAGELFASDTIDDILATMNGFLTKIGEKNAPRNSDLQFLTEKQMNMIHQWNNTAREFPELNTQTTIHKLFEEEAEKSSVKVAVVYEDVQLTYRELNEKANQLAHYLRSICDIHPDDLVALCLDKSELMIVSILGVWKSGAAYVPIDPAYPDERIEFIMQDAKAKIVMANKKYMKRFLSYEVIKIDIDSITAVVNSHKKINMPPMCSSTNLAYIIYTSGTTGKPKSVLVEHGSVVSFTNAVICRYFGKDNSETLPQAILLVSNYVFDMSIEQLALSILNSNKLIIISNEFTIDETFYAYLNENQLTYMSLTPNQLQQMDIRKLKYLQVITVAGEPLTEIVFKKIRKQYAGKLINAYGITETTVYNVVYIYENEMKYNNSMGFPLSNTKGFVLNKSMQMLPMRAVGELYLTGDCVTRGYLNRPEMTAERFLPNPFQTDEEKKQGKNGRLYKTGDLVRWRFDGELEYLCRNDLQVKIRGLRIELGEIEAVLSSYQGVKQSVVIATDAKTVDGEERIRKYLVGYYVSDNEIYESDLKEYMETKLPDYMIPNRLMQLEKIPVTISGKLDVKALPDIDFSVGENNYCAPRNELEAKLCAIWSDLLVVEKVGITDDFFRLGGDSIGSLQVVSRVRQDIGLCISVKDVFAFKTIEKLYDNKLKVEIFHLNDSGEILNATELGNSSKEYPLLPIQEYLLKGKCLSNNYFNQCVMIRIAGFDENRFKDCLAKLVAHHDVFRIRFKKDAEGKYCSSYQMNLNSNEINLVRVATSPSTDMTLETKWRDYFRKTIDIENGPMYMVGYSYDHGDNNSARVWIFVHDLIVDWISCRIISEDLQRLYAGNDLSSNSCYKQWSIAVNGYVSSIGKNEVMYWEKLLSANVNIFNGVLVDKQQTDNDTCETEIILTAEMIKILFNDCNKIYNTQVEHLLLTGLSYTLRDEITNLNENYVMFECSGRNFVNNLDMGQSVGMFKIIYPVLLQLADDDMRTSIVNVKEHVQQVPNKGIGFGAIIGNENNQVPWISFNYLGLFENEDSEDGNKDAWHLLDAFCENTMDENTKELIKINAFIINKEMRLNIKTKMGIKRTVRFGKAFQFHIENIIKHAQLINRSYLTRSDVNYVIKDDDYLNRIQSEKEVNAIFMANSLQQGLLYHALKQSNVDDAYIVQFVFQYRTAIDQKLFKLAWEHAQKRFSCLRLRFDWQEELIQIIDKNQPLNWSFIDLTAEQDISNQESKIKQIQEEDRNERFKLDVGNLFRVYLIQQNSDLFALIFTFHHIILDGWSLPILFDYVHQDYLNLIDDEHSPTPISSSNSSSVHDESYENAQIYLQEHSQENIDYWENEINKIEERCDFTGLLKQESKNKVVLNQYDHVKQQKESKLLIGDNLYRNLKKSCRNNGLTLSSMLQFAWHKVLNVYGNSNQTVTGTTVSGRDLPIDNIETSVGLFINTLPLIVNHTVDNSIIDAIKNIQDKMNEMINRSNVDFSQLTKGKLKHDLFDCLFAYGNYPTMKRKVERGGRFIDFEEKYTVEKFDYPLVVMAYEAVEKECVTFVVNYAGELFENGTIDDLLAVTNELLIKISDEEVARISDLHFLPKKQLNMIDEWNNTARDFPELNTQTTIHKLFEEEAEKSSVKVAVVYEDVQLTYRELNEKANQLAHYLRSICDIHPDDLVALCLDKSELMIVSILGVWKSGAAYVPIDPTYPDERIEFIMQDTKAKIVIVNKKHMKRFLSYDMIKIDVDSLSATVNGHKKDNMLPMCSRTNLAYVIYTSGTTGKPKGVMIEHSGVINLKAALTDLFLLRTRAESILSFSNYVFDHFVEQLTYALLNSQVLVILNDEMRVDKPRLYQYLNKNKVTYLSGTPSVLQEYDFEQLRYIIRIDAVGEDFSEITFNKIRSKFNGLIINGYGPTEISITSHKRLYYLGEKRINKSIGRQIANTSCYVLDKNFNQIPVGGIGELYIGGIGVARGYLNRRELTAERFLPNPFQTDEEKKQGKNARLYKTGDLVRWLLNGEIEYLGRNDLQVKIRGLRIELGEIEAVLSSYQGVKQSVVIATDAKTVDGEERIRKYLVGYYVSDYEIDESDVKLYMETKLPDYMIPNRLMRLEKIPVNISGKLDLRALPQVDFSKYNKNELVLPRNSLEARIIQIWSDLLHIPVENISIHDDFFRLGGDSILVIRLLLMLTKLLAVKLTVASLFDNKTIAKLASHIFNGDDYTPEQNDHLSTMNTDHSNHPYYLLSFAQERLLFISEFEGADGTNAYNIPMYIEFSNNNVQRDLLYQSLLAILYRHEILRTLIHEDQLGVTSQHVLNEAEVHSLFKINEISVVNKEQLDAELIKLAKYVFNLRKELLIKVTFYEMKNEDGYDCTTLYMGILMHHICFDGWSQNIFWKELQIFYDYFKKQVNNYSVDSSSYLTLNLPALPVQYKDFATWQRKYLSGERLHNLSKFWKSKLDGFEMLNLISDCQIRPSIYDYSGDEIKFELNEQTTTGLKQLAKNLNVSLFSLLLSAYTFMLSNYTNQQDIVIGTPAVNRNQPELEHLIGFFVNMLVLRIKIDPHDNTMDYITKVSNEVIEAQIHQDMPFDCLVKEMQIETDVSRHPIVQVVFLMDNQFQIKPSITYQSTESGKSTEISQYSPNQQDFYTAKYDITTSITESDIRLKGYFNFATKIFQPSTINGFIRSFVNILRRFSQLKQSSKLSDIDCIDTAQKDQIEKWNQMDRHFTELATHTTLHKVFEEEVEKSSEKIAIVYEDVQLTYRELNEKANRLAHYLRSICDIQPDDLIALFLDKSELMIVSIMGVWKSGAAYVPIDPTYPEERVQFILEDTNARIVITNKKYMTRFDRYDIIKIEVDCSLANQLINKHSMTFNPDPNTTKDNLAYVIYTSGTTGQPKGVMVEHGTVVAFRNDVIQRYFGADHSENLPKGILFLANYCFDMSIEQIVLSILASKMLIIISNTFTTDENFYAYLNAKRMAYMSMTPSQLQGIDLTNFKYLESLTLGGEHLSEVVFDKVRTQFSGKVRNVYGLTETTICNVFYLYENDTHYKNSMGVPLSNTKRFILNKSLQMLPVHAVGELYLSGNCVSRGYLNRPELTAERFLPNPFQTDEEKKERKNARIYKTGDLVRWLPDGELEYLGRNDLQVKIRGLRIELGEIETILSSYQGVKRSVVLAKDHKKKNIDAPSTKYLVGYYVSDDDINESDIKQYMQTKLPDYMIPNRLMRIEKIPVTINGKLDTKGLPEFHFSVEENNYCAPRNELEASLCEIWSDILGIEKVGITDNFFQLGGDSIGSLQIVGRLRQDNDLNISVKDIFMFKTIEKLYDNKLKDQVMHSNADVESLNGIELRSSTGEIGLLWIQEYFLNGKHVSHNHFNQHVVFRIALFDENKFKDCLVKLVPHHEAFGIRFKKDADGKYFPCYQTNLDSDQINLVRIKTLSSTEMTLETDKSKQ</sequence>
<feature type="domain" description="Carrier" evidence="7">
    <location>
        <begin position="3311"/>
        <end position="3386"/>
    </location>
</feature>
<evidence type="ECO:0000256" key="5">
    <source>
        <dbReference type="ARBA" id="ARBA00022598"/>
    </source>
</evidence>
<dbReference type="GO" id="GO:0004312">
    <property type="term" value="F:fatty acid synthase activity"/>
    <property type="evidence" value="ECO:0007669"/>
    <property type="project" value="UniProtKB-EC"/>
</dbReference>
<keyword evidence="4" id="KW-0597">Phosphoprotein</keyword>
<protein>
    <recommendedName>
        <fullName evidence="2">Fatty acid synthase</fullName>
        <ecNumber evidence="1">2.3.1.85</ecNumber>
    </recommendedName>
</protein>
<evidence type="ECO:0000256" key="2">
    <source>
        <dbReference type="ARBA" id="ARBA00018769"/>
    </source>
</evidence>
<dbReference type="Gene3D" id="1.10.1200.10">
    <property type="entry name" value="ACP-like"/>
    <property type="match status" value="3"/>
</dbReference>
<dbReference type="Pfam" id="PF13193">
    <property type="entry name" value="AMP-binding_C"/>
    <property type="match status" value="2"/>
</dbReference>
<dbReference type="SUPFAM" id="SSF52777">
    <property type="entry name" value="CoA-dependent acyltransferases"/>
    <property type="match status" value="6"/>
</dbReference>
<comment type="caution">
    <text evidence="8">The sequence shown here is derived from an EMBL/GenBank/DDBJ whole genome shotgun (WGS) entry which is preliminary data.</text>
</comment>
<dbReference type="Proteomes" id="UP000663855">
    <property type="component" value="Unassembled WGS sequence"/>
</dbReference>
<dbReference type="InterPro" id="IPR009081">
    <property type="entry name" value="PP-bd_ACP"/>
</dbReference>
<dbReference type="SMART" id="SM00823">
    <property type="entry name" value="PKS_PP"/>
    <property type="match status" value="1"/>
</dbReference>
<dbReference type="GO" id="GO:0005737">
    <property type="term" value="C:cytoplasm"/>
    <property type="evidence" value="ECO:0007669"/>
    <property type="project" value="TreeGrafter"/>
</dbReference>